<feature type="compositionally biased region" description="Basic and acidic residues" evidence="1">
    <location>
        <begin position="52"/>
        <end position="70"/>
    </location>
</feature>
<feature type="compositionally biased region" description="Low complexity" evidence="1">
    <location>
        <begin position="362"/>
        <end position="379"/>
    </location>
</feature>
<sequence>MEDGHNIEATDANNHPYSPAPDKGKLMMAILRGETPPSSHPEPDASTPGHGGDNDEHGGSVPRGRDRGEEAATDAALLKLLRDDTDLKLWLEFTRYFDLGHREHVLEGLKKLRAVEEEREKLLQELHYTTAAVSGSVFGPPCTPGSYFTLATSSPVARSIDPRRRASTSTAQSLFKGYPSSAAGISTAAEPPSGQATGSQQQQMSSTAPYKENKDSRFFLVKCFNTSNVYMSQRDGLWVTQAKNGPTFTEAFQQCESVLLFFSINKSHGFQGVARMVSAPDASIPKPDWIANVNLSAVTHPFRVDWIVRSEADFDRFAGLRNPLNEGRCVVIGRDGQEYPARVGRRMMELMMQAAAAAANNPNNAADENNSNNYSNMNATIMGSPPHPHPGKMRAHVLFNVSSSSAAPDGRWAAPPKHELNKPRETRGRSDSPPHSVNKTRTLRDWRQRDGTSPKSLSRVEAEPPAGPEPADQPVPPPASDAGSCRSGNSKSTYLIDV</sequence>
<dbReference type="GO" id="GO:1990247">
    <property type="term" value="F:N6-methyladenosine-containing RNA reader activity"/>
    <property type="evidence" value="ECO:0007669"/>
    <property type="project" value="TreeGrafter"/>
</dbReference>
<name>A0A9Q8QEN3_9HYPO</name>
<dbReference type="PROSITE" id="PS50882">
    <property type="entry name" value="YTH"/>
    <property type="match status" value="1"/>
</dbReference>
<feature type="compositionally biased region" description="Basic and acidic residues" evidence="1">
    <location>
        <begin position="442"/>
        <end position="462"/>
    </location>
</feature>
<dbReference type="RefSeq" id="XP_047841599.1">
    <property type="nucleotide sequence ID" value="XM_047985622.1"/>
</dbReference>
<dbReference type="InterPro" id="IPR045168">
    <property type="entry name" value="YTH_prot"/>
</dbReference>
<feature type="region of interest" description="Disordered" evidence="1">
    <location>
        <begin position="362"/>
        <end position="393"/>
    </location>
</feature>
<feature type="compositionally biased region" description="Polar residues" evidence="1">
    <location>
        <begin position="194"/>
        <end position="208"/>
    </location>
</feature>
<dbReference type="CDD" id="cd21134">
    <property type="entry name" value="YTH"/>
    <property type="match status" value="1"/>
</dbReference>
<feature type="region of interest" description="Disordered" evidence="1">
    <location>
        <begin position="1"/>
        <end position="70"/>
    </location>
</feature>
<dbReference type="GO" id="GO:0000381">
    <property type="term" value="P:regulation of alternative mRNA splicing, via spliceosome"/>
    <property type="evidence" value="ECO:0007669"/>
    <property type="project" value="TreeGrafter"/>
</dbReference>
<dbReference type="InterPro" id="IPR007275">
    <property type="entry name" value="YTH_domain"/>
</dbReference>
<dbReference type="GeneID" id="72066362"/>
<accession>A0A9Q8QEN3</accession>
<evidence type="ECO:0000313" key="3">
    <source>
        <dbReference type="EMBL" id="UNI18118.1"/>
    </source>
</evidence>
<evidence type="ECO:0000256" key="1">
    <source>
        <dbReference type="SAM" id="MobiDB-lite"/>
    </source>
</evidence>
<reference evidence="3" key="1">
    <citation type="submission" date="2021-11" db="EMBL/GenBank/DDBJ databases">
        <title>Purpureocillium_takamizusanense_genome.</title>
        <authorList>
            <person name="Nguyen N.-H."/>
        </authorList>
    </citation>
    <scope>NUCLEOTIDE SEQUENCE</scope>
    <source>
        <strain evidence="3">PT3</strain>
    </source>
</reference>
<dbReference type="GO" id="GO:0003729">
    <property type="term" value="F:mRNA binding"/>
    <property type="evidence" value="ECO:0007669"/>
    <property type="project" value="TreeGrafter"/>
</dbReference>
<dbReference type="Gene3D" id="3.10.590.10">
    <property type="entry name" value="ph1033 like domains"/>
    <property type="match status" value="1"/>
</dbReference>
<feature type="compositionally biased region" description="Pro residues" evidence="1">
    <location>
        <begin position="465"/>
        <end position="479"/>
    </location>
</feature>
<proteinExistence type="predicted"/>
<dbReference type="AlphaFoldDB" id="A0A9Q8QEN3"/>
<feature type="domain" description="YTH" evidence="2">
    <location>
        <begin position="216"/>
        <end position="351"/>
    </location>
</feature>
<dbReference type="PANTHER" id="PTHR12357:SF3">
    <property type="entry name" value="YTH DOMAIN-CONTAINING PROTEIN 1"/>
    <property type="match status" value="1"/>
</dbReference>
<dbReference type="OrthoDB" id="6103986at2759"/>
<feature type="region of interest" description="Disordered" evidence="1">
    <location>
        <begin position="186"/>
        <end position="210"/>
    </location>
</feature>
<evidence type="ECO:0000313" key="4">
    <source>
        <dbReference type="Proteomes" id="UP000829364"/>
    </source>
</evidence>
<dbReference type="Proteomes" id="UP000829364">
    <property type="component" value="Chromosome 3"/>
</dbReference>
<dbReference type="KEGG" id="ptkz:JDV02_004408"/>
<gene>
    <name evidence="3" type="ORF">JDV02_004408</name>
</gene>
<evidence type="ECO:0000259" key="2">
    <source>
        <dbReference type="PROSITE" id="PS50882"/>
    </source>
</evidence>
<dbReference type="EMBL" id="CP086356">
    <property type="protein sequence ID" value="UNI18118.1"/>
    <property type="molecule type" value="Genomic_DNA"/>
</dbReference>
<protein>
    <recommendedName>
        <fullName evidence="2">YTH domain-containing protein</fullName>
    </recommendedName>
</protein>
<dbReference type="GO" id="GO:0000398">
    <property type="term" value="P:mRNA splicing, via spliceosome"/>
    <property type="evidence" value="ECO:0007669"/>
    <property type="project" value="TreeGrafter"/>
</dbReference>
<feature type="region of interest" description="Disordered" evidence="1">
    <location>
        <begin position="405"/>
        <end position="498"/>
    </location>
</feature>
<feature type="compositionally biased region" description="Polar residues" evidence="1">
    <location>
        <begin position="486"/>
        <end position="498"/>
    </location>
</feature>
<organism evidence="3 4">
    <name type="scientific">Purpureocillium takamizusanense</name>
    <dbReference type="NCBI Taxonomy" id="2060973"/>
    <lineage>
        <taxon>Eukaryota</taxon>
        <taxon>Fungi</taxon>
        <taxon>Dikarya</taxon>
        <taxon>Ascomycota</taxon>
        <taxon>Pezizomycotina</taxon>
        <taxon>Sordariomycetes</taxon>
        <taxon>Hypocreomycetidae</taxon>
        <taxon>Hypocreales</taxon>
        <taxon>Ophiocordycipitaceae</taxon>
        <taxon>Purpureocillium</taxon>
    </lineage>
</organism>
<dbReference type="GO" id="GO:0005654">
    <property type="term" value="C:nucleoplasm"/>
    <property type="evidence" value="ECO:0007669"/>
    <property type="project" value="TreeGrafter"/>
</dbReference>
<dbReference type="PANTHER" id="PTHR12357">
    <property type="entry name" value="YTH YT521-B HOMOLOGY DOMAIN-CONTAINING"/>
    <property type="match status" value="1"/>
</dbReference>
<feature type="compositionally biased region" description="Basic and acidic residues" evidence="1">
    <location>
        <begin position="416"/>
        <end position="432"/>
    </location>
</feature>
<dbReference type="Pfam" id="PF04146">
    <property type="entry name" value="YTH"/>
    <property type="match status" value="1"/>
</dbReference>
<keyword evidence="4" id="KW-1185">Reference proteome</keyword>